<keyword evidence="3" id="KW-0732">Signal</keyword>
<feature type="domain" description="CzcB-like barrel-sandwich hybrid" evidence="4">
    <location>
        <begin position="54"/>
        <end position="192"/>
    </location>
</feature>
<dbReference type="Gene3D" id="2.40.30.170">
    <property type="match status" value="1"/>
</dbReference>
<dbReference type="Gene3D" id="1.10.287.470">
    <property type="entry name" value="Helix hairpin bin"/>
    <property type="match status" value="1"/>
</dbReference>
<dbReference type="InterPro" id="IPR058637">
    <property type="entry name" value="YknX-like_C"/>
</dbReference>
<protein>
    <submittedName>
        <fullName evidence="6">Efflux RND transporter periplasmic adaptor subunit</fullName>
    </submittedName>
</protein>
<keyword evidence="7" id="KW-1185">Reference proteome</keyword>
<dbReference type="EMBL" id="CP069213">
    <property type="protein sequence ID" value="QRH01986.1"/>
    <property type="molecule type" value="Genomic_DNA"/>
</dbReference>
<evidence type="ECO:0000256" key="3">
    <source>
        <dbReference type="SAM" id="SignalP"/>
    </source>
</evidence>
<evidence type="ECO:0000313" key="6">
    <source>
        <dbReference type="EMBL" id="QRH01986.1"/>
    </source>
</evidence>
<gene>
    <name evidence="6" type="ORF">JQC75_00630</name>
</gene>
<comment type="similarity">
    <text evidence="1">Belongs to the membrane fusion protein (MFP) (TC 8.A.1) family.</text>
</comment>
<evidence type="ECO:0000313" key="7">
    <source>
        <dbReference type="Proteomes" id="UP000596252"/>
    </source>
</evidence>
<dbReference type="Proteomes" id="UP000596252">
    <property type="component" value="Chromosome"/>
</dbReference>
<feature type="signal peptide" evidence="3">
    <location>
        <begin position="1"/>
        <end position="21"/>
    </location>
</feature>
<dbReference type="SUPFAM" id="SSF111369">
    <property type="entry name" value="HlyD-like secretion proteins"/>
    <property type="match status" value="1"/>
</dbReference>
<feature type="chain" id="PRO_5045186997" evidence="3">
    <location>
        <begin position="22"/>
        <end position="356"/>
    </location>
</feature>
<organism evidence="6 7">
    <name type="scientific">Shewanella litorisediminis</name>
    <dbReference type="NCBI Taxonomy" id="1173586"/>
    <lineage>
        <taxon>Bacteria</taxon>
        <taxon>Pseudomonadati</taxon>
        <taxon>Pseudomonadota</taxon>
        <taxon>Gammaproteobacteria</taxon>
        <taxon>Alteromonadales</taxon>
        <taxon>Shewanellaceae</taxon>
        <taxon>Shewanella</taxon>
    </lineage>
</organism>
<dbReference type="PANTHER" id="PTHR30469">
    <property type="entry name" value="MULTIDRUG RESISTANCE PROTEIN MDTA"/>
    <property type="match status" value="1"/>
</dbReference>
<name>A0ABX7G3V0_9GAMM</name>
<feature type="domain" description="YknX-like C-terminal permuted SH3-like" evidence="5">
    <location>
        <begin position="278"/>
        <end position="344"/>
    </location>
</feature>
<proteinExistence type="inferred from homology"/>
<dbReference type="Pfam" id="PF25973">
    <property type="entry name" value="BSH_CzcB"/>
    <property type="match status" value="1"/>
</dbReference>
<dbReference type="NCBIfam" id="TIGR01730">
    <property type="entry name" value="RND_mfp"/>
    <property type="match status" value="1"/>
</dbReference>
<dbReference type="Pfam" id="PF25989">
    <property type="entry name" value="YknX_C"/>
    <property type="match status" value="1"/>
</dbReference>
<evidence type="ECO:0000259" key="4">
    <source>
        <dbReference type="Pfam" id="PF25973"/>
    </source>
</evidence>
<keyword evidence="2" id="KW-0175">Coiled coil</keyword>
<sequence length="356" mass="38204">MTYFKTALLAMALILCVPALAADERSVGVATVQQRPLSPKLMVVGTVHSRSLAQLTTGVAGKLEWVQEAGTRVAVGEVVARLDATPLTLQLAEQQALVKREEIALARLERNLTRLERLAASQSISRTEIDDTRSERDLAKSSLELAKVRLDIIRDNLARTQLKAPFGGIVIARSHQAGEDVGPAEPVLTITDPDHLEIRLHAPLKHSRRVNAGDELKVYHSNGEFSARIRTLIPVSDVRSQTFEARLDLPEAMAREINIGELVSMALPIAPATLTTLVPRDALVLRSSGASVFRVTAGQTAERIPVTLGDGEGPWIAVRGELSAGDSVVIRGAETLTDGVKLTVQQAAAQATASAK</sequence>
<evidence type="ECO:0000256" key="1">
    <source>
        <dbReference type="ARBA" id="ARBA00009477"/>
    </source>
</evidence>
<dbReference type="PANTHER" id="PTHR30469:SF38">
    <property type="entry name" value="HLYD FAMILY SECRETION PROTEIN"/>
    <property type="match status" value="1"/>
</dbReference>
<reference evidence="6 7" key="1">
    <citation type="journal article" date="2012" name="Antonie Van Leeuwenhoek">
        <title>Shewanella litorisediminis sp. nov., a gammaproteobacterium isolated from a tidal flat sediment.</title>
        <authorList>
            <person name="Lee M.H."/>
            <person name="Yoon J.H."/>
        </authorList>
    </citation>
    <scope>NUCLEOTIDE SEQUENCE [LARGE SCALE GENOMIC DNA]</scope>
    <source>
        <strain evidence="6 7">SMK1-12</strain>
    </source>
</reference>
<accession>A0ABX7G3V0</accession>
<feature type="coiled-coil region" evidence="2">
    <location>
        <begin position="91"/>
        <end position="125"/>
    </location>
</feature>
<dbReference type="InterPro" id="IPR006143">
    <property type="entry name" value="RND_pump_MFP"/>
</dbReference>
<dbReference type="InterPro" id="IPR058647">
    <property type="entry name" value="BSH_CzcB-like"/>
</dbReference>
<evidence type="ECO:0000256" key="2">
    <source>
        <dbReference type="SAM" id="Coils"/>
    </source>
</evidence>
<dbReference type="Gene3D" id="2.40.50.100">
    <property type="match status" value="1"/>
</dbReference>
<dbReference type="Gene3D" id="2.40.420.20">
    <property type="match status" value="1"/>
</dbReference>
<evidence type="ECO:0000259" key="5">
    <source>
        <dbReference type="Pfam" id="PF25989"/>
    </source>
</evidence>
<dbReference type="RefSeq" id="WP_203325645.1">
    <property type="nucleotide sequence ID" value="NZ_CP069213.1"/>
</dbReference>